<accession>A0A9W9ZCM6</accession>
<keyword evidence="5" id="KW-1185">Reference proteome</keyword>
<dbReference type="GO" id="GO:0005741">
    <property type="term" value="C:mitochondrial outer membrane"/>
    <property type="evidence" value="ECO:0007669"/>
    <property type="project" value="TreeGrafter"/>
</dbReference>
<evidence type="ECO:0000256" key="1">
    <source>
        <dbReference type="ARBA" id="ARBA00009458"/>
    </source>
</evidence>
<dbReference type="PRINTS" id="PR01862">
    <property type="entry name" value="BCL2FAMILY"/>
</dbReference>
<keyword evidence="2" id="KW-0053">Apoptosis</keyword>
<dbReference type="InterPro" id="IPR036834">
    <property type="entry name" value="Bcl-2-like_sf"/>
</dbReference>
<dbReference type="SUPFAM" id="SSF56854">
    <property type="entry name" value="Bcl-2 inhibitors of programmed cell death"/>
    <property type="match status" value="1"/>
</dbReference>
<feature type="domain" description="Bcl-2 Bcl-2 homology region 1-3" evidence="3">
    <location>
        <begin position="47"/>
        <end position="146"/>
    </location>
</feature>
<dbReference type="GO" id="GO:0042981">
    <property type="term" value="P:regulation of apoptotic process"/>
    <property type="evidence" value="ECO:0007669"/>
    <property type="project" value="InterPro"/>
</dbReference>
<evidence type="ECO:0000313" key="4">
    <source>
        <dbReference type="EMBL" id="KAJ7379132.1"/>
    </source>
</evidence>
<reference evidence="4" key="1">
    <citation type="submission" date="2023-01" db="EMBL/GenBank/DDBJ databases">
        <title>Genome assembly of the deep-sea coral Lophelia pertusa.</title>
        <authorList>
            <person name="Herrera S."/>
            <person name="Cordes E."/>
        </authorList>
    </citation>
    <scope>NUCLEOTIDE SEQUENCE</scope>
    <source>
        <strain evidence="4">USNM1676648</strain>
        <tissue evidence="4">Polyp</tissue>
    </source>
</reference>
<dbReference type="PROSITE" id="PS50062">
    <property type="entry name" value="BCL2_FAMILY"/>
    <property type="match status" value="1"/>
</dbReference>
<dbReference type="Proteomes" id="UP001163046">
    <property type="component" value="Unassembled WGS sequence"/>
</dbReference>
<comment type="caution">
    <text evidence="4">The sequence shown here is derived from an EMBL/GenBank/DDBJ whole genome shotgun (WGS) entry which is preliminary data.</text>
</comment>
<name>A0A9W9ZCM6_9CNID</name>
<dbReference type="PANTHER" id="PTHR11256:SF50">
    <property type="entry name" value="APOPTOSIS REGULATOR CED-9"/>
    <property type="match status" value="1"/>
</dbReference>
<organism evidence="4 5">
    <name type="scientific">Desmophyllum pertusum</name>
    <dbReference type="NCBI Taxonomy" id="174260"/>
    <lineage>
        <taxon>Eukaryota</taxon>
        <taxon>Metazoa</taxon>
        <taxon>Cnidaria</taxon>
        <taxon>Anthozoa</taxon>
        <taxon>Hexacorallia</taxon>
        <taxon>Scleractinia</taxon>
        <taxon>Caryophylliina</taxon>
        <taxon>Caryophylliidae</taxon>
        <taxon>Desmophyllum</taxon>
    </lineage>
</organism>
<evidence type="ECO:0000256" key="2">
    <source>
        <dbReference type="ARBA" id="ARBA00022703"/>
    </source>
</evidence>
<sequence length="187" mass="20824">MPTVDENRLQSFQDIVKDYIAYKLRQNNIFLPEYHLNSSPSAAACHLRRVADELTEENSQLFDSMCDQLHLTHATTYSTFVGIADEIFQTGKNWGRIVAFLAFGATLAVYCAQKEDLAQNIDNIVGWVSLYMDQNLSSWINDNGGWDGFIAFFKREDGSSENGRSGGWRVAAVAGLGLGALLMLACR</sequence>
<dbReference type="InterPro" id="IPR020726">
    <property type="entry name" value="Bcl2_BH2_motif_CS"/>
</dbReference>
<dbReference type="GO" id="GO:0008630">
    <property type="term" value="P:intrinsic apoptotic signaling pathway in response to DNA damage"/>
    <property type="evidence" value="ECO:0007669"/>
    <property type="project" value="TreeGrafter"/>
</dbReference>
<dbReference type="InterPro" id="IPR002475">
    <property type="entry name" value="Bcl2-like"/>
</dbReference>
<dbReference type="CDD" id="cd06845">
    <property type="entry name" value="Bcl-2_like"/>
    <property type="match status" value="1"/>
</dbReference>
<dbReference type="AlphaFoldDB" id="A0A9W9ZCM6"/>
<dbReference type="OrthoDB" id="6021377at2759"/>
<dbReference type="InterPro" id="IPR026298">
    <property type="entry name" value="Bcl-2_fam"/>
</dbReference>
<dbReference type="PANTHER" id="PTHR11256">
    <property type="entry name" value="BCL-2 RELATED"/>
    <property type="match status" value="1"/>
</dbReference>
<dbReference type="EMBL" id="MU826359">
    <property type="protein sequence ID" value="KAJ7379132.1"/>
    <property type="molecule type" value="Genomic_DNA"/>
</dbReference>
<dbReference type="PROSITE" id="PS01258">
    <property type="entry name" value="BH2"/>
    <property type="match status" value="1"/>
</dbReference>
<dbReference type="SMART" id="SM00337">
    <property type="entry name" value="BCL"/>
    <property type="match status" value="1"/>
</dbReference>
<dbReference type="GO" id="GO:0097192">
    <property type="term" value="P:extrinsic apoptotic signaling pathway in absence of ligand"/>
    <property type="evidence" value="ECO:0007669"/>
    <property type="project" value="TreeGrafter"/>
</dbReference>
<gene>
    <name evidence="4" type="primary">BCL2_2</name>
    <name evidence="4" type="ORF">OS493_017630</name>
</gene>
<dbReference type="Pfam" id="PF00452">
    <property type="entry name" value="Bcl-2"/>
    <property type="match status" value="1"/>
</dbReference>
<evidence type="ECO:0000259" key="3">
    <source>
        <dbReference type="SMART" id="SM00337"/>
    </source>
</evidence>
<protein>
    <submittedName>
        <fullName evidence="4">Negative regulation of cellular pH reduction</fullName>
    </submittedName>
</protein>
<dbReference type="GO" id="GO:0051400">
    <property type="term" value="F:BH domain binding"/>
    <property type="evidence" value="ECO:0007669"/>
    <property type="project" value="TreeGrafter"/>
</dbReference>
<dbReference type="GO" id="GO:0001836">
    <property type="term" value="P:release of cytochrome c from mitochondria"/>
    <property type="evidence" value="ECO:0007669"/>
    <property type="project" value="TreeGrafter"/>
</dbReference>
<comment type="similarity">
    <text evidence="1">Belongs to the Bcl-2 family.</text>
</comment>
<evidence type="ECO:0000313" key="5">
    <source>
        <dbReference type="Proteomes" id="UP001163046"/>
    </source>
</evidence>
<dbReference type="InterPro" id="IPR046371">
    <property type="entry name" value="Bcl-2_BH1-3"/>
</dbReference>
<proteinExistence type="inferred from homology"/>
<dbReference type="Gene3D" id="1.10.437.10">
    <property type="entry name" value="Blc2-like"/>
    <property type="match status" value="1"/>
</dbReference>